<keyword evidence="4" id="KW-1185">Reference proteome</keyword>
<feature type="transmembrane region" description="Helical" evidence="2">
    <location>
        <begin position="24"/>
        <end position="45"/>
    </location>
</feature>
<comment type="caution">
    <text evidence="3">The sequence shown here is derived from an EMBL/GenBank/DDBJ whole genome shotgun (WGS) entry which is preliminary data.</text>
</comment>
<feature type="transmembrane region" description="Helical" evidence="2">
    <location>
        <begin position="82"/>
        <end position="109"/>
    </location>
</feature>
<dbReference type="SUPFAM" id="SSF53649">
    <property type="entry name" value="Alkaline phosphatase-like"/>
    <property type="match status" value="1"/>
</dbReference>
<proteinExistence type="predicted"/>
<keyword evidence="2" id="KW-1133">Transmembrane helix</keyword>
<dbReference type="InterPro" id="IPR017850">
    <property type="entry name" value="Alkaline_phosphatase_core_sf"/>
</dbReference>
<keyword evidence="2" id="KW-0812">Transmembrane</keyword>
<evidence type="ECO:0008006" key="5">
    <source>
        <dbReference type="Google" id="ProtNLM"/>
    </source>
</evidence>
<name>A0A6P0HCP8_9ACTN</name>
<dbReference type="AlphaFoldDB" id="A0A6P0HCP8"/>
<feature type="region of interest" description="Disordered" evidence="1">
    <location>
        <begin position="498"/>
        <end position="517"/>
    </location>
</feature>
<reference evidence="3 4" key="1">
    <citation type="journal article" date="2014" name="Int. J. Syst. Evol. Microbiol.">
        <title>Nocardioides zeae sp. nov., isolated from the stem of Zea mays.</title>
        <authorList>
            <person name="Glaeser S.P."/>
            <person name="McInroy J.A."/>
            <person name="Busse H.J."/>
            <person name="Kampfer P."/>
        </authorList>
    </citation>
    <scope>NUCLEOTIDE SEQUENCE [LARGE SCALE GENOMIC DNA]</scope>
    <source>
        <strain evidence="3 4">JCM 30728</strain>
    </source>
</reference>
<organism evidence="3 4">
    <name type="scientific">Nocardioides zeae</name>
    <dbReference type="NCBI Taxonomy" id="1457234"/>
    <lineage>
        <taxon>Bacteria</taxon>
        <taxon>Bacillati</taxon>
        <taxon>Actinomycetota</taxon>
        <taxon>Actinomycetes</taxon>
        <taxon>Propionibacteriales</taxon>
        <taxon>Nocardioidaceae</taxon>
        <taxon>Nocardioides</taxon>
    </lineage>
</organism>
<evidence type="ECO:0000256" key="1">
    <source>
        <dbReference type="SAM" id="MobiDB-lite"/>
    </source>
</evidence>
<dbReference type="Gene3D" id="3.40.720.10">
    <property type="entry name" value="Alkaline Phosphatase, subunit A"/>
    <property type="match status" value="1"/>
</dbReference>
<dbReference type="RefSeq" id="WP_163770020.1">
    <property type="nucleotide sequence ID" value="NZ_JAAGXA010000001.1"/>
</dbReference>
<accession>A0A6P0HCP8</accession>
<dbReference type="Pfam" id="PF01663">
    <property type="entry name" value="Phosphodiest"/>
    <property type="match status" value="1"/>
</dbReference>
<evidence type="ECO:0000313" key="3">
    <source>
        <dbReference type="EMBL" id="NEN76682.1"/>
    </source>
</evidence>
<sequence length="701" mass="74005">MQQRTAFGRRVALAGRGVRSARPAVWLAGVLRSFVLSFVAMAVTLQIVPGEQVPDNGSVAVALLVGTVLLVGALLRPLLTRLTVLTGVVGLLLSGFLAQALILAVALSLVPAIEPIDFVDVVLIAWGVGVVAALLDWVVDASSSEVFLAQVMGRSVRTARRTDVRGPGLLVVQLDGVAEPLVRQAAATGAIPFLSSLLRSGSHRLRTWHTGAPSTTPAGQAVLLHGVDTAIPAFRWFDKEQGRMLVCSRPADAAEAQTALSTGRGLLAEDGASVGNLFSGDASLPALTMARARPPGSERGAAEFAVTRSGFVRSVVLFVGQMLAEWYQGRRQRRRGVLPRVHRGGSFVVLRGLTTVLLKDLSVAIVADQMARGAPVVYVDLLDYDEVAHHAGPTRPEAMRTLEGLDRVLRFLHDLGREVGRDYELVVVSDHGQTQGTTFLQRQGRTLAEAVSDLTTGVVDGAAGSGETVGPAHLLHSTGTRAPGLLRPTLSRLVADRTEHVGPGSPDGPGTPHTGTRTSVRVAASGSLAHLYLPEHPGRLTREDVARLLPTLLPGLRDLEGVGLVLTRRADGVLVVEGPSGWRALGPDAVVDGDGEDPLAPYGPLAADDLRHLDRCDHVGDVVVLGAYDPVLGEVAAFEELVGSHGGLGGWQTEALLVHPDGWTVPDRPLRGIDVHRLLVDRLVEQGLRAPDPRPETASVA</sequence>
<protein>
    <recommendedName>
        <fullName evidence="5">Phosphodiesterase</fullName>
    </recommendedName>
</protein>
<evidence type="ECO:0000256" key="2">
    <source>
        <dbReference type="SAM" id="Phobius"/>
    </source>
</evidence>
<dbReference type="EMBL" id="JAAGXA010000001">
    <property type="protein sequence ID" value="NEN76682.1"/>
    <property type="molecule type" value="Genomic_DNA"/>
</dbReference>
<dbReference type="InterPro" id="IPR002591">
    <property type="entry name" value="Phosphodiest/P_Trfase"/>
</dbReference>
<feature type="transmembrane region" description="Helical" evidence="2">
    <location>
        <begin position="57"/>
        <end position="75"/>
    </location>
</feature>
<evidence type="ECO:0000313" key="4">
    <source>
        <dbReference type="Proteomes" id="UP000468687"/>
    </source>
</evidence>
<gene>
    <name evidence="3" type="ORF">G3T38_00145</name>
</gene>
<keyword evidence="2" id="KW-0472">Membrane</keyword>
<dbReference type="Proteomes" id="UP000468687">
    <property type="component" value="Unassembled WGS sequence"/>
</dbReference>